<dbReference type="GO" id="GO:0030145">
    <property type="term" value="F:manganese ion binding"/>
    <property type="evidence" value="ECO:0007669"/>
    <property type="project" value="TreeGrafter"/>
</dbReference>
<keyword evidence="7 9" id="KW-0414">Isoprene biosynthesis</keyword>
<feature type="binding site" evidence="9">
    <location>
        <position position="23"/>
    </location>
    <ligand>
        <name>NADPH</name>
        <dbReference type="ChEBI" id="CHEBI:57783"/>
    </ligand>
</feature>
<feature type="binding site" evidence="9">
    <location>
        <position position="220"/>
    </location>
    <ligand>
        <name>1-deoxy-D-xylulose 5-phosphate</name>
        <dbReference type="ChEBI" id="CHEBI:57792"/>
    </ligand>
</feature>
<evidence type="ECO:0000256" key="9">
    <source>
        <dbReference type="HAMAP-Rule" id="MF_00183"/>
    </source>
</evidence>
<comment type="cofactor">
    <cofactor evidence="9">
        <name>Mg(2+)</name>
        <dbReference type="ChEBI" id="CHEBI:18420"/>
    </cofactor>
    <cofactor evidence="9">
        <name>Mn(2+)</name>
        <dbReference type="ChEBI" id="CHEBI:29035"/>
    </cofactor>
</comment>
<dbReference type="Pfam" id="PF02670">
    <property type="entry name" value="DXP_reductoisom"/>
    <property type="match status" value="1"/>
</dbReference>
<dbReference type="InterPro" id="IPR013512">
    <property type="entry name" value="DXP_reductoisomerase_N"/>
</dbReference>
<dbReference type="SUPFAM" id="SSF69055">
    <property type="entry name" value="1-deoxy-D-xylulose-5-phosphate reductoisomerase, C-terminal domain"/>
    <property type="match status" value="1"/>
</dbReference>
<dbReference type="Pfam" id="PF13288">
    <property type="entry name" value="DXPR_C"/>
    <property type="match status" value="1"/>
</dbReference>
<evidence type="ECO:0000256" key="3">
    <source>
        <dbReference type="ARBA" id="ARBA00022723"/>
    </source>
</evidence>
<comment type="function">
    <text evidence="9">Catalyzes the NADPH-dependent rearrangement and reduction of 1-deoxy-D-xylulose-5-phosphate (DXP) to 2-C-methyl-D-erythritol 4-phosphate (MEP).</text>
</comment>
<feature type="binding site" evidence="9">
    <location>
        <position position="160"/>
    </location>
    <ligand>
        <name>Mn(2+)</name>
        <dbReference type="ChEBI" id="CHEBI:29035"/>
    </ligand>
</feature>
<dbReference type="STRING" id="286727.SAMN02982917_4305"/>
<feature type="domain" description="1-deoxy-D-xylulose 5-phosphate reductoisomerase N-terminal" evidence="10">
    <location>
        <begin position="15"/>
        <end position="140"/>
    </location>
</feature>
<evidence type="ECO:0000259" key="12">
    <source>
        <dbReference type="Pfam" id="PF13288"/>
    </source>
</evidence>
<feature type="domain" description="DXP reductoisomerase C-terminal" evidence="12">
    <location>
        <begin position="269"/>
        <end position="385"/>
    </location>
</feature>
<dbReference type="Proteomes" id="UP000192936">
    <property type="component" value="Unassembled WGS sequence"/>
</dbReference>
<keyword evidence="4 9" id="KW-0521">NADP</keyword>
<dbReference type="Pfam" id="PF08436">
    <property type="entry name" value="DXP_redisom_C"/>
    <property type="match status" value="1"/>
</dbReference>
<comment type="pathway">
    <text evidence="1 9">Isoprenoid biosynthesis; isopentenyl diphosphate biosynthesis via DXP pathway; isopentenyl diphosphate from 1-deoxy-D-xylulose 5-phosphate: step 1/6.</text>
</comment>
<name>A0A1X7GSB2_9PROT</name>
<dbReference type="EMBL" id="FXAK01000007">
    <property type="protein sequence ID" value="SMF73802.1"/>
    <property type="molecule type" value="Genomic_DNA"/>
</dbReference>
<dbReference type="UniPathway" id="UPA00056">
    <property type="reaction ID" value="UER00092"/>
</dbReference>
<dbReference type="InterPro" id="IPR013644">
    <property type="entry name" value="DXP_reductoisomerase_C"/>
</dbReference>
<feature type="binding site" evidence="9">
    <location>
        <position position="225"/>
    </location>
    <ligand>
        <name>1-deoxy-D-xylulose 5-phosphate</name>
        <dbReference type="ChEBI" id="CHEBI:57792"/>
    </ligand>
</feature>
<feature type="binding site" evidence="9">
    <location>
        <position position="213"/>
    </location>
    <ligand>
        <name>NADPH</name>
        <dbReference type="ChEBI" id="CHEBI:57783"/>
    </ligand>
</feature>
<dbReference type="Gene3D" id="1.10.1740.10">
    <property type="match status" value="1"/>
</dbReference>
<evidence type="ECO:0000313" key="14">
    <source>
        <dbReference type="Proteomes" id="UP000192936"/>
    </source>
</evidence>
<evidence type="ECO:0000256" key="8">
    <source>
        <dbReference type="ARBA" id="ARBA00048543"/>
    </source>
</evidence>
<feature type="binding site" evidence="9">
    <location>
        <position position="159"/>
    </location>
    <ligand>
        <name>1-deoxy-D-xylulose 5-phosphate</name>
        <dbReference type="ChEBI" id="CHEBI:57792"/>
    </ligand>
</feature>
<keyword evidence="13" id="KW-0413">Isomerase</keyword>
<feature type="binding site" evidence="9">
    <location>
        <position position="229"/>
    </location>
    <ligand>
        <name>Mn(2+)</name>
        <dbReference type="ChEBI" id="CHEBI:29035"/>
    </ligand>
</feature>
<feature type="binding site" evidence="9">
    <location>
        <position position="22"/>
    </location>
    <ligand>
        <name>NADPH</name>
        <dbReference type="ChEBI" id="CHEBI:57783"/>
    </ligand>
</feature>
<feature type="binding site" evidence="9">
    <location>
        <position position="24"/>
    </location>
    <ligand>
        <name>NADPH</name>
        <dbReference type="ChEBI" id="CHEBI:57783"/>
    </ligand>
</feature>
<dbReference type="PIRSF" id="PIRSF006205">
    <property type="entry name" value="Dxp_reductismrs"/>
    <property type="match status" value="1"/>
</dbReference>
<dbReference type="HAMAP" id="MF_00183">
    <property type="entry name" value="DXP_reductoisom"/>
    <property type="match status" value="1"/>
</dbReference>
<dbReference type="InterPro" id="IPR026877">
    <property type="entry name" value="DXPR_C"/>
</dbReference>
<feature type="binding site" evidence="9">
    <location>
        <position position="21"/>
    </location>
    <ligand>
        <name>NADPH</name>
        <dbReference type="ChEBI" id="CHEBI:57783"/>
    </ligand>
</feature>
<dbReference type="NCBIfam" id="NF009114">
    <property type="entry name" value="PRK12464.1"/>
    <property type="match status" value="1"/>
</dbReference>
<evidence type="ECO:0000259" key="10">
    <source>
        <dbReference type="Pfam" id="PF02670"/>
    </source>
</evidence>
<keyword evidence="6 9" id="KW-0464">Manganese</keyword>
<feature type="binding site" evidence="9">
    <location>
        <position position="229"/>
    </location>
    <ligand>
        <name>1-deoxy-D-xylulose 5-phosphate</name>
        <dbReference type="ChEBI" id="CHEBI:57792"/>
    </ligand>
</feature>
<dbReference type="PANTHER" id="PTHR30525:SF0">
    <property type="entry name" value="1-DEOXY-D-XYLULOSE 5-PHOSPHATE REDUCTOISOMERASE, CHLOROPLASTIC"/>
    <property type="match status" value="1"/>
</dbReference>
<dbReference type="RefSeq" id="WP_085089225.1">
    <property type="nucleotide sequence ID" value="NZ_FXAK01000007.1"/>
</dbReference>
<evidence type="ECO:0000256" key="5">
    <source>
        <dbReference type="ARBA" id="ARBA00023002"/>
    </source>
</evidence>
<evidence type="ECO:0000256" key="7">
    <source>
        <dbReference type="ARBA" id="ARBA00023229"/>
    </source>
</evidence>
<feature type="binding site" evidence="9">
    <location>
        <position position="49"/>
    </location>
    <ligand>
        <name>NADPH</name>
        <dbReference type="ChEBI" id="CHEBI:57783"/>
    </ligand>
</feature>
<feature type="binding site" evidence="9">
    <location>
        <position position="158"/>
    </location>
    <ligand>
        <name>Mn(2+)</name>
        <dbReference type="ChEBI" id="CHEBI:29035"/>
    </ligand>
</feature>
<dbReference type="FunFam" id="3.40.50.720:FF:000045">
    <property type="entry name" value="1-deoxy-D-xylulose 5-phosphate reductoisomerase"/>
    <property type="match status" value="1"/>
</dbReference>
<dbReference type="GO" id="GO:0016853">
    <property type="term" value="F:isomerase activity"/>
    <property type="evidence" value="ECO:0007669"/>
    <property type="project" value="UniProtKB-KW"/>
</dbReference>
<feature type="binding site" evidence="9">
    <location>
        <position position="160"/>
    </location>
    <ligand>
        <name>1-deoxy-D-xylulose 5-phosphate</name>
        <dbReference type="ChEBI" id="CHEBI:57792"/>
    </ligand>
</feature>
<dbReference type="GO" id="GO:0030604">
    <property type="term" value="F:1-deoxy-D-xylulose-5-phosphate reductoisomerase activity"/>
    <property type="evidence" value="ECO:0007669"/>
    <property type="project" value="UniProtKB-UniRule"/>
</dbReference>
<organism evidence="13 14">
    <name type="scientific">Azospirillum oryzae</name>
    <dbReference type="NCBI Taxonomy" id="286727"/>
    <lineage>
        <taxon>Bacteria</taxon>
        <taxon>Pseudomonadati</taxon>
        <taxon>Pseudomonadota</taxon>
        <taxon>Alphaproteobacteria</taxon>
        <taxon>Rhodospirillales</taxon>
        <taxon>Azospirillaceae</taxon>
        <taxon>Azospirillum</taxon>
    </lineage>
</organism>
<dbReference type="NCBIfam" id="TIGR00243">
    <property type="entry name" value="Dxr"/>
    <property type="match status" value="1"/>
</dbReference>
<dbReference type="InterPro" id="IPR036169">
    <property type="entry name" value="DXPR_C_sf"/>
</dbReference>
<feature type="domain" description="1-deoxy-D-xylulose 5-phosphate reductoisomerase C-terminal" evidence="11">
    <location>
        <begin position="154"/>
        <end position="237"/>
    </location>
</feature>
<comment type="similarity">
    <text evidence="2 9">Belongs to the DXR family.</text>
</comment>
<feature type="binding site" evidence="9">
    <location>
        <position position="134"/>
    </location>
    <ligand>
        <name>NADPH</name>
        <dbReference type="ChEBI" id="CHEBI:57783"/>
    </ligand>
</feature>
<comment type="catalytic activity">
    <reaction evidence="8">
        <text>2-C-methyl-D-erythritol 4-phosphate + NADP(+) = 1-deoxy-D-xylulose 5-phosphate + NADPH + H(+)</text>
        <dbReference type="Rhea" id="RHEA:13717"/>
        <dbReference type="ChEBI" id="CHEBI:15378"/>
        <dbReference type="ChEBI" id="CHEBI:57783"/>
        <dbReference type="ChEBI" id="CHEBI:57792"/>
        <dbReference type="ChEBI" id="CHEBI:58262"/>
        <dbReference type="ChEBI" id="CHEBI:58349"/>
        <dbReference type="EC" id="1.1.1.267"/>
    </reaction>
    <physiologicalReaction direction="right-to-left" evidence="8">
        <dbReference type="Rhea" id="RHEA:13719"/>
    </physiologicalReaction>
</comment>
<evidence type="ECO:0000313" key="13">
    <source>
        <dbReference type="EMBL" id="SMF73802.1"/>
    </source>
</evidence>
<keyword evidence="5 9" id="KW-0560">Oxidoreductase</keyword>
<proteinExistence type="inferred from homology"/>
<dbReference type="EC" id="1.1.1.267" evidence="9"/>
<keyword evidence="9" id="KW-0460">Magnesium</keyword>
<dbReference type="PANTHER" id="PTHR30525">
    <property type="entry name" value="1-DEOXY-D-XYLULOSE 5-PHOSPHATE REDUCTOISOMERASE"/>
    <property type="match status" value="1"/>
</dbReference>
<protein>
    <recommendedName>
        <fullName evidence="9">1-deoxy-D-xylulose 5-phosphate reductoisomerase</fullName>
        <shortName evidence="9">DXP reductoisomerase</shortName>
        <ecNumber evidence="9">1.1.1.267</ecNumber>
    </recommendedName>
    <alternativeName>
        <fullName evidence="9">1-deoxyxylulose-5-phosphate reductoisomerase</fullName>
    </alternativeName>
    <alternativeName>
        <fullName evidence="9">2-C-methyl-D-erythritol 4-phosphate synthase</fullName>
    </alternativeName>
</protein>
<accession>A0A1X7GSB2</accession>
<dbReference type="AlphaFoldDB" id="A0A1X7GSB2"/>
<evidence type="ECO:0000256" key="1">
    <source>
        <dbReference type="ARBA" id="ARBA00005094"/>
    </source>
</evidence>
<feature type="binding site" evidence="9">
    <location>
        <position position="226"/>
    </location>
    <ligand>
        <name>1-deoxy-D-xylulose 5-phosphate</name>
        <dbReference type="ChEBI" id="CHEBI:57792"/>
    </ligand>
</feature>
<feature type="binding site" evidence="9">
    <location>
        <position position="184"/>
    </location>
    <ligand>
        <name>1-deoxy-D-xylulose 5-phosphate</name>
        <dbReference type="ChEBI" id="CHEBI:57792"/>
    </ligand>
</feature>
<comment type="caution">
    <text evidence="9">Lacks conserved residue(s) required for the propagation of feature annotation.</text>
</comment>
<gene>
    <name evidence="9" type="primary">dxr</name>
    <name evidence="13" type="ORF">SAMN02982917_4305</name>
</gene>
<dbReference type="GO" id="GO:0051484">
    <property type="term" value="P:isopentenyl diphosphate biosynthetic process, methylerythritol 4-phosphate pathway involved in terpenoid biosynthetic process"/>
    <property type="evidence" value="ECO:0007669"/>
    <property type="project" value="TreeGrafter"/>
</dbReference>
<evidence type="ECO:0000256" key="2">
    <source>
        <dbReference type="ARBA" id="ARBA00006825"/>
    </source>
</evidence>
<dbReference type="SUPFAM" id="SSF55347">
    <property type="entry name" value="Glyceraldehyde-3-phosphate dehydrogenase-like, C-terminal domain"/>
    <property type="match status" value="1"/>
</dbReference>
<feature type="binding site" evidence="9">
    <location>
        <position position="48"/>
    </location>
    <ligand>
        <name>NADPH</name>
        <dbReference type="ChEBI" id="CHEBI:57783"/>
    </ligand>
</feature>
<dbReference type="GO" id="GO:0070402">
    <property type="term" value="F:NADPH binding"/>
    <property type="evidence" value="ECO:0007669"/>
    <property type="project" value="InterPro"/>
</dbReference>
<evidence type="ECO:0000256" key="6">
    <source>
        <dbReference type="ARBA" id="ARBA00023211"/>
    </source>
</evidence>
<evidence type="ECO:0000259" key="11">
    <source>
        <dbReference type="Pfam" id="PF08436"/>
    </source>
</evidence>
<reference evidence="13 14" key="1">
    <citation type="submission" date="2017-04" db="EMBL/GenBank/DDBJ databases">
        <authorList>
            <person name="Afonso C.L."/>
            <person name="Miller P.J."/>
            <person name="Scott M.A."/>
            <person name="Spackman E."/>
            <person name="Goraichik I."/>
            <person name="Dimitrov K.M."/>
            <person name="Suarez D.L."/>
            <person name="Swayne D.E."/>
        </authorList>
    </citation>
    <scope>NUCLEOTIDE SEQUENCE [LARGE SCALE GENOMIC DNA]</scope>
    <source>
        <strain evidence="13 14">A2P</strain>
    </source>
</reference>
<dbReference type="SUPFAM" id="SSF51735">
    <property type="entry name" value="NAD(P)-binding Rossmann-fold domains"/>
    <property type="match status" value="1"/>
</dbReference>
<feature type="binding site" evidence="9">
    <location>
        <position position="133"/>
    </location>
    <ligand>
        <name>1-deoxy-D-xylulose 5-phosphate</name>
        <dbReference type="ChEBI" id="CHEBI:57792"/>
    </ligand>
</feature>
<keyword evidence="3 9" id="KW-0479">Metal-binding</keyword>
<dbReference type="OrthoDB" id="9806546at2"/>
<evidence type="ECO:0000256" key="4">
    <source>
        <dbReference type="ARBA" id="ARBA00022857"/>
    </source>
</evidence>
<dbReference type="InterPro" id="IPR036291">
    <property type="entry name" value="NAD(P)-bd_dom_sf"/>
</dbReference>
<dbReference type="Gene3D" id="3.40.50.720">
    <property type="entry name" value="NAD(P)-binding Rossmann-like Domain"/>
    <property type="match status" value="1"/>
</dbReference>
<sequence length="402" mass="42337">MVVKAGAGPDAPRSVTILGSTGSVGTQTVDLVSRDPERFPVEALTANRNVALLARQARQLNARLAVVADPTAYAELKSLLSGTGIEVAAGSEAVAAAAERPADWVMAAIVGAAGLEPTLAAVRRGAIVAFANKEVLVCAGALMMEEVKAHGATLLPVDSEHSAIYQVFDFDRTDSVARLILTASGGPFRSRDRAFMAAATREQAVAHPTWDMGAKISVDSATMMNKGLELIEAHFLFGIPEERIDVLVHPQSVIHSLVEYVDGSVLAQLGTPDMRTPIAYALGWPARIATPAERLDLVKAATLTFEAPDPLRFPALRLARAALQSGGAAPTILSAANEVAVQAFLDRRIGFLDIERIVEETLTALPHRPLRDLAAVREADADARRDAAGRIAAIGATAVGSR</sequence>
<dbReference type="InterPro" id="IPR003821">
    <property type="entry name" value="DXP_reductoisomerase"/>
</dbReference>
<feature type="binding site" evidence="9">
    <location>
        <position position="207"/>
    </location>
    <ligand>
        <name>1-deoxy-D-xylulose 5-phosphate</name>
        <dbReference type="ChEBI" id="CHEBI:57792"/>
    </ligand>
</feature>
<feature type="binding site" evidence="9">
    <location>
        <position position="132"/>
    </location>
    <ligand>
        <name>NADPH</name>
        <dbReference type="ChEBI" id="CHEBI:57783"/>
    </ligand>
</feature>